<evidence type="ECO:0000313" key="2">
    <source>
        <dbReference type="Proteomes" id="UP001408789"/>
    </source>
</evidence>
<proteinExistence type="predicted"/>
<dbReference type="InterPro" id="IPR012340">
    <property type="entry name" value="NA-bd_OB-fold"/>
</dbReference>
<dbReference type="Proteomes" id="UP001408789">
    <property type="component" value="Unassembled WGS sequence"/>
</dbReference>
<reference evidence="1 2" key="1">
    <citation type="submission" date="2024-04" db="EMBL/GenBank/DDBJ databases">
        <title>The reference genome of an endangered Asteraceae, Deinandra increscens subsp. villosa, native to the Central Coast of California.</title>
        <authorList>
            <person name="Guilliams M."/>
            <person name="Hasenstab-Lehman K."/>
            <person name="Meyer R."/>
            <person name="Mcevoy S."/>
        </authorList>
    </citation>
    <scope>NUCLEOTIDE SEQUENCE [LARGE SCALE GENOMIC DNA]</scope>
    <source>
        <tissue evidence="1">Leaf</tissue>
    </source>
</reference>
<accession>A0AAP0DK02</accession>
<dbReference type="Gene3D" id="2.40.50.140">
    <property type="entry name" value="Nucleic acid-binding proteins"/>
    <property type="match status" value="1"/>
</dbReference>
<protein>
    <submittedName>
        <fullName evidence="1">Uncharacterized protein</fullName>
    </submittedName>
</protein>
<gene>
    <name evidence="1" type="ORF">SSX86_008877</name>
</gene>
<name>A0AAP0DK02_9ASTR</name>
<comment type="caution">
    <text evidence="1">The sequence shown here is derived from an EMBL/GenBank/DDBJ whole genome shotgun (WGS) entry which is preliminary data.</text>
</comment>
<dbReference type="PANTHER" id="PTHR48463:SF1">
    <property type="entry name" value="DUF223 DOMAIN-CONTAINING PROTEIN"/>
    <property type="match status" value="1"/>
</dbReference>
<dbReference type="AlphaFoldDB" id="A0AAP0DK02"/>
<organism evidence="1 2">
    <name type="scientific">Deinandra increscens subsp. villosa</name>
    <dbReference type="NCBI Taxonomy" id="3103831"/>
    <lineage>
        <taxon>Eukaryota</taxon>
        <taxon>Viridiplantae</taxon>
        <taxon>Streptophyta</taxon>
        <taxon>Embryophyta</taxon>
        <taxon>Tracheophyta</taxon>
        <taxon>Spermatophyta</taxon>
        <taxon>Magnoliopsida</taxon>
        <taxon>eudicotyledons</taxon>
        <taxon>Gunneridae</taxon>
        <taxon>Pentapetalae</taxon>
        <taxon>asterids</taxon>
        <taxon>campanulids</taxon>
        <taxon>Asterales</taxon>
        <taxon>Asteraceae</taxon>
        <taxon>Asteroideae</taxon>
        <taxon>Heliantheae alliance</taxon>
        <taxon>Madieae</taxon>
        <taxon>Madiinae</taxon>
        <taxon>Deinandra</taxon>
    </lineage>
</organism>
<dbReference type="PANTHER" id="PTHR48463">
    <property type="entry name" value="DUF223 DOMAIN-CONTAINING PROTEIN"/>
    <property type="match status" value="1"/>
</dbReference>
<dbReference type="EMBL" id="JBCNJP010000010">
    <property type="protein sequence ID" value="KAK9072443.1"/>
    <property type="molecule type" value="Genomic_DNA"/>
</dbReference>
<evidence type="ECO:0000313" key="1">
    <source>
        <dbReference type="EMBL" id="KAK9072443.1"/>
    </source>
</evidence>
<keyword evidence="2" id="KW-1185">Reference proteome</keyword>
<sequence>MNCYALTGYKCSFAPTLNRVAVHPASLEIDRGLAVKGLVDDAGIPYMYFNFLPHAQPSTKLLKNQQLTDYIGRVDDLEHAEVQNSNSVLRLKVTAPGAKPIVVALWKEIHSTLDLSAIVNVEDEVIVALTALKVVPHQDGIQLQSSGGTRVLINPQITIAQEMAERYKADRNSTQLASYPYAVLKHRILFLRTRSPLLVIFINKKLKDLKCH</sequence>